<dbReference type="AlphaFoldDB" id="A0A4R4VPJ5"/>
<evidence type="ECO:0000313" key="4">
    <source>
        <dbReference type="Proteomes" id="UP000295674"/>
    </source>
</evidence>
<feature type="region of interest" description="Disordered" evidence="1">
    <location>
        <begin position="1"/>
        <end position="23"/>
    </location>
</feature>
<accession>A0A4R4VPJ5</accession>
<evidence type="ECO:0000259" key="2">
    <source>
        <dbReference type="Pfam" id="PF04149"/>
    </source>
</evidence>
<reference evidence="3 4" key="1">
    <citation type="submission" date="2019-03" db="EMBL/GenBank/DDBJ databases">
        <title>Draft genome sequences of novel Actinobacteria.</title>
        <authorList>
            <person name="Sahin N."/>
            <person name="Ay H."/>
            <person name="Saygin H."/>
        </authorList>
    </citation>
    <scope>NUCLEOTIDE SEQUENCE [LARGE SCALE GENOMIC DNA]</scope>
    <source>
        <strain evidence="3 4">16K309</strain>
    </source>
</reference>
<feature type="domain" description="DUF397" evidence="2">
    <location>
        <begin position="9"/>
        <end position="63"/>
    </location>
</feature>
<proteinExistence type="predicted"/>
<name>A0A4R4VPJ5_9PSEU</name>
<comment type="caution">
    <text evidence="3">The sequence shown here is derived from an EMBL/GenBank/DDBJ whole genome shotgun (WGS) entry which is preliminary data.</text>
</comment>
<protein>
    <submittedName>
        <fullName evidence="3">DUF397 domain-containing protein</fullName>
    </submittedName>
</protein>
<sequence length="70" mass="7344">MLSPDLTNAVWRKSSRSSGGSANCVELATDGTTWAAIRDSKDPSGPALIFPRSSLNSLLLQVKTGGLDPQ</sequence>
<evidence type="ECO:0000256" key="1">
    <source>
        <dbReference type="SAM" id="MobiDB-lite"/>
    </source>
</evidence>
<dbReference type="RefSeq" id="WP_132673866.1">
    <property type="nucleotide sequence ID" value="NZ_SMKS01000013.1"/>
</dbReference>
<gene>
    <name evidence="3" type="ORF">E1181_10920</name>
</gene>
<evidence type="ECO:0000313" key="3">
    <source>
        <dbReference type="EMBL" id="TDD07071.1"/>
    </source>
</evidence>
<dbReference type="Pfam" id="PF04149">
    <property type="entry name" value="DUF397"/>
    <property type="match status" value="1"/>
</dbReference>
<keyword evidence="4" id="KW-1185">Reference proteome</keyword>
<dbReference type="Proteomes" id="UP000295674">
    <property type="component" value="Unassembled WGS sequence"/>
</dbReference>
<dbReference type="InterPro" id="IPR007278">
    <property type="entry name" value="DUF397"/>
</dbReference>
<dbReference type="EMBL" id="SMKS01000013">
    <property type="protein sequence ID" value="TDD07071.1"/>
    <property type="molecule type" value="Genomic_DNA"/>
</dbReference>
<dbReference type="OrthoDB" id="4330022at2"/>
<organism evidence="3 4">
    <name type="scientific">Saccharopolyspora terrae</name>
    <dbReference type="NCBI Taxonomy" id="2530384"/>
    <lineage>
        <taxon>Bacteria</taxon>
        <taxon>Bacillati</taxon>
        <taxon>Actinomycetota</taxon>
        <taxon>Actinomycetes</taxon>
        <taxon>Pseudonocardiales</taxon>
        <taxon>Pseudonocardiaceae</taxon>
        <taxon>Saccharopolyspora</taxon>
    </lineage>
</organism>